<gene>
    <name evidence="1" type="ORF">FC18_GL000352</name>
</gene>
<evidence type="ECO:0000313" key="2">
    <source>
        <dbReference type="Proteomes" id="UP000051679"/>
    </source>
</evidence>
<reference evidence="1 2" key="1">
    <citation type="journal article" date="2015" name="Genome Announc.">
        <title>Expanding the biotechnology potential of lactobacilli through comparative genomics of 213 strains and associated genera.</title>
        <authorList>
            <person name="Sun Z."/>
            <person name="Harris H.M."/>
            <person name="McCann A."/>
            <person name="Guo C."/>
            <person name="Argimon S."/>
            <person name="Zhang W."/>
            <person name="Yang X."/>
            <person name="Jeffery I.B."/>
            <person name="Cooney J.C."/>
            <person name="Kagawa T.F."/>
            <person name="Liu W."/>
            <person name="Song Y."/>
            <person name="Salvetti E."/>
            <person name="Wrobel A."/>
            <person name="Rasinkangas P."/>
            <person name="Parkhill J."/>
            <person name="Rea M.C."/>
            <person name="O'Sullivan O."/>
            <person name="Ritari J."/>
            <person name="Douillard F.P."/>
            <person name="Paul Ross R."/>
            <person name="Yang R."/>
            <person name="Briner A.E."/>
            <person name="Felis G.E."/>
            <person name="de Vos W.M."/>
            <person name="Barrangou R."/>
            <person name="Klaenhammer T.R."/>
            <person name="Caufield P.W."/>
            <person name="Cui Y."/>
            <person name="Zhang H."/>
            <person name="O'Toole P.W."/>
        </authorList>
    </citation>
    <scope>NUCLEOTIDE SEQUENCE [LARGE SCALE GENOMIC DNA]</scope>
    <source>
        <strain evidence="1 2">DSM 20505</strain>
    </source>
</reference>
<dbReference type="Proteomes" id="UP000051679">
    <property type="component" value="Unassembled WGS sequence"/>
</dbReference>
<dbReference type="PIRSF" id="PIRSF021265">
    <property type="entry name" value="DUF956"/>
    <property type="match status" value="1"/>
</dbReference>
<dbReference type="RefSeq" id="WP_054676853.1">
    <property type="nucleotide sequence ID" value="NZ_AYYO01000055.1"/>
</dbReference>
<dbReference type="InterPro" id="IPR010360">
    <property type="entry name" value="DUF956"/>
</dbReference>
<dbReference type="EMBL" id="AYYO01000055">
    <property type="protein sequence ID" value="KRM54544.1"/>
    <property type="molecule type" value="Genomic_DNA"/>
</dbReference>
<comment type="caution">
    <text evidence="1">The sequence shown here is derived from an EMBL/GenBank/DDBJ whole genome shotgun (WGS) entry which is preliminary data.</text>
</comment>
<dbReference type="PATRIC" id="fig|1291052.5.peg.363"/>
<sequence length="128" mass="14924">MVESLNTKVDFTEKATSFMGLGSYGHIMIGDHAFEFYDDRDVNRNIQIPWEAVDYVIASKLFKGRKIPRFAIRTTKGVDYSFATKEPHRALRAIREYIPADHILWSLSFFQVLSRGVQSLWRKITHKK</sequence>
<dbReference type="Pfam" id="PF06115">
    <property type="entry name" value="DUF956"/>
    <property type="match status" value="1"/>
</dbReference>
<keyword evidence="2" id="KW-1185">Reference proteome</keyword>
<evidence type="ECO:0000313" key="1">
    <source>
        <dbReference type="EMBL" id="KRM54544.1"/>
    </source>
</evidence>
<name>A0A0R1ZHR9_9LACO</name>
<proteinExistence type="predicted"/>
<organism evidence="1 2">
    <name type="scientific">Lacticaseibacillus sharpeae JCM 1186 = DSM 20505</name>
    <dbReference type="NCBI Taxonomy" id="1291052"/>
    <lineage>
        <taxon>Bacteria</taxon>
        <taxon>Bacillati</taxon>
        <taxon>Bacillota</taxon>
        <taxon>Bacilli</taxon>
        <taxon>Lactobacillales</taxon>
        <taxon>Lactobacillaceae</taxon>
        <taxon>Lacticaseibacillus</taxon>
    </lineage>
</organism>
<evidence type="ECO:0008006" key="3">
    <source>
        <dbReference type="Google" id="ProtNLM"/>
    </source>
</evidence>
<protein>
    <recommendedName>
        <fullName evidence="3">DUF956 family protein</fullName>
    </recommendedName>
</protein>
<dbReference type="OrthoDB" id="1646215at2"/>
<dbReference type="STRING" id="1291052.FC18_GL000352"/>
<accession>A0A0R1ZHR9</accession>
<dbReference type="AlphaFoldDB" id="A0A0R1ZHR9"/>